<keyword evidence="1" id="KW-0863">Zinc-finger</keyword>
<dbReference type="InterPro" id="IPR001878">
    <property type="entry name" value="Znf_CCHC"/>
</dbReference>
<sequence length="484" mass="55892">MKRSAPVPNQFNLNGTPGNPNEKEKVAAPSNYQIQMWNSLLSNLMQNVLSNQAKNQNIYHELSNSSIDSTNPNQSTKPQKSPEFEPKPSKSRKRSFSKSDPKEFNSNDSNAYTTSLNNKPRLKSVKFTSKKVFPAELKGYVKLQNELKRCLFSTNKIVNAYINNKNELIIKVDEEHEDSIIKTTWPADAFGHGISLVEKKDPTYYFALNHISLDFDVNDDENKEYMLNQYHIIKMIRMTKKSTNTPLKTIKCITKNKDTFNSIMKKGKINIGNTIVKVTPWDFGIQPNQCFHCQRIGHQRSSCPRKENKPTCVRCSGDHEHTKCQIKEPNHFKCINCGQAHAACSRECEELKKEIERKKKELESKAKNESNFTRIFSENLKYPNTSSKSSNQYVTNSTLLNFLELFILMIKNLNEITIWINETPQKLTNLIGQKLGPIFSKPIHDFLIDNLDIESDQDNNDEDEEEDYQNNNDQYMRPNYSNHE</sequence>
<dbReference type="EMBL" id="REGN01007545">
    <property type="protein sequence ID" value="RNA05979.1"/>
    <property type="molecule type" value="Genomic_DNA"/>
</dbReference>
<organism evidence="5 6">
    <name type="scientific">Brachionus plicatilis</name>
    <name type="common">Marine rotifer</name>
    <name type="synonym">Brachionus muelleri</name>
    <dbReference type="NCBI Taxonomy" id="10195"/>
    <lineage>
        <taxon>Eukaryota</taxon>
        <taxon>Metazoa</taxon>
        <taxon>Spiralia</taxon>
        <taxon>Gnathifera</taxon>
        <taxon>Rotifera</taxon>
        <taxon>Eurotatoria</taxon>
        <taxon>Monogononta</taxon>
        <taxon>Pseudotrocha</taxon>
        <taxon>Ploima</taxon>
        <taxon>Brachionidae</taxon>
        <taxon>Brachionus</taxon>
    </lineage>
</organism>
<feature type="compositionally biased region" description="Polar residues" evidence="3">
    <location>
        <begin position="7"/>
        <end position="19"/>
    </location>
</feature>
<feature type="compositionally biased region" description="Acidic residues" evidence="3">
    <location>
        <begin position="454"/>
        <end position="468"/>
    </location>
</feature>
<comment type="caution">
    <text evidence="5">The sequence shown here is derived from an EMBL/GenBank/DDBJ whole genome shotgun (WGS) entry which is preliminary data.</text>
</comment>
<evidence type="ECO:0000256" key="2">
    <source>
        <dbReference type="SAM" id="Coils"/>
    </source>
</evidence>
<name>A0A3M7Q433_BRAPC</name>
<feature type="region of interest" description="Disordered" evidence="3">
    <location>
        <begin position="1"/>
        <end position="26"/>
    </location>
</feature>
<keyword evidence="1" id="KW-0479">Metal-binding</keyword>
<dbReference type="GO" id="GO:0003676">
    <property type="term" value="F:nucleic acid binding"/>
    <property type="evidence" value="ECO:0007669"/>
    <property type="project" value="InterPro"/>
</dbReference>
<feature type="region of interest" description="Disordered" evidence="3">
    <location>
        <begin position="63"/>
        <end position="117"/>
    </location>
</feature>
<proteinExistence type="predicted"/>
<feature type="region of interest" description="Disordered" evidence="3">
    <location>
        <begin position="454"/>
        <end position="484"/>
    </location>
</feature>
<keyword evidence="2" id="KW-0175">Coiled coil</keyword>
<feature type="domain" description="CCHC-type" evidence="4">
    <location>
        <begin position="290"/>
        <end position="305"/>
    </location>
</feature>
<keyword evidence="6" id="KW-1185">Reference proteome</keyword>
<protein>
    <submittedName>
        <fullName evidence="5">Nucleic-acid-binding from mobile element jockey-like</fullName>
    </submittedName>
</protein>
<dbReference type="GO" id="GO:0008270">
    <property type="term" value="F:zinc ion binding"/>
    <property type="evidence" value="ECO:0007669"/>
    <property type="project" value="UniProtKB-KW"/>
</dbReference>
<evidence type="ECO:0000256" key="1">
    <source>
        <dbReference type="PROSITE-ProRule" id="PRU00047"/>
    </source>
</evidence>
<dbReference type="PROSITE" id="PS50158">
    <property type="entry name" value="ZF_CCHC"/>
    <property type="match status" value="1"/>
</dbReference>
<dbReference type="OrthoDB" id="4230923at2759"/>
<feature type="compositionally biased region" description="Polar residues" evidence="3">
    <location>
        <begin position="106"/>
        <end position="117"/>
    </location>
</feature>
<gene>
    <name evidence="5" type="ORF">BpHYR1_026723</name>
</gene>
<keyword evidence="1" id="KW-0862">Zinc</keyword>
<accession>A0A3M7Q433</accession>
<evidence type="ECO:0000256" key="3">
    <source>
        <dbReference type="SAM" id="MobiDB-lite"/>
    </source>
</evidence>
<reference evidence="5 6" key="1">
    <citation type="journal article" date="2018" name="Sci. Rep.">
        <title>Genomic signatures of local adaptation to the degree of environmental predictability in rotifers.</title>
        <authorList>
            <person name="Franch-Gras L."/>
            <person name="Hahn C."/>
            <person name="Garcia-Roger E.M."/>
            <person name="Carmona M.J."/>
            <person name="Serra M."/>
            <person name="Gomez A."/>
        </authorList>
    </citation>
    <scope>NUCLEOTIDE SEQUENCE [LARGE SCALE GENOMIC DNA]</scope>
    <source>
        <strain evidence="5">HYR1</strain>
    </source>
</reference>
<evidence type="ECO:0000313" key="6">
    <source>
        <dbReference type="Proteomes" id="UP000276133"/>
    </source>
</evidence>
<feature type="compositionally biased region" description="Polar residues" evidence="3">
    <location>
        <begin position="63"/>
        <end position="79"/>
    </location>
</feature>
<feature type="coiled-coil region" evidence="2">
    <location>
        <begin position="341"/>
        <end position="372"/>
    </location>
</feature>
<evidence type="ECO:0000259" key="4">
    <source>
        <dbReference type="PROSITE" id="PS50158"/>
    </source>
</evidence>
<dbReference type="Proteomes" id="UP000276133">
    <property type="component" value="Unassembled WGS sequence"/>
</dbReference>
<dbReference type="AlphaFoldDB" id="A0A3M7Q433"/>
<evidence type="ECO:0000313" key="5">
    <source>
        <dbReference type="EMBL" id="RNA05979.1"/>
    </source>
</evidence>